<dbReference type="InterPro" id="IPR037923">
    <property type="entry name" value="HTH-like"/>
</dbReference>
<feature type="domain" description="HTH araC/xylS-type" evidence="4">
    <location>
        <begin position="195"/>
        <end position="294"/>
    </location>
</feature>
<dbReference type="Pfam" id="PF12833">
    <property type="entry name" value="HTH_18"/>
    <property type="match status" value="1"/>
</dbReference>
<dbReference type="SMART" id="SM00342">
    <property type="entry name" value="HTH_ARAC"/>
    <property type="match status" value="1"/>
</dbReference>
<name>S0FR54_RUMCE</name>
<dbReference type="InterPro" id="IPR018060">
    <property type="entry name" value="HTH_AraC"/>
</dbReference>
<dbReference type="Gene3D" id="2.60.120.10">
    <property type="entry name" value="Jelly Rolls"/>
    <property type="match status" value="1"/>
</dbReference>
<dbReference type="Proteomes" id="UP000014155">
    <property type="component" value="Unassembled WGS sequence"/>
</dbReference>
<keyword evidence="3" id="KW-0804">Transcription</keyword>
<proteinExistence type="predicted"/>
<evidence type="ECO:0000256" key="1">
    <source>
        <dbReference type="ARBA" id="ARBA00023015"/>
    </source>
</evidence>
<dbReference type="GO" id="GO:0003700">
    <property type="term" value="F:DNA-binding transcription factor activity"/>
    <property type="evidence" value="ECO:0007669"/>
    <property type="project" value="InterPro"/>
</dbReference>
<dbReference type="EMBL" id="AORV01000035">
    <property type="protein sequence ID" value="EMS71669.1"/>
    <property type="molecule type" value="Genomic_DNA"/>
</dbReference>
<evidence type="ECO:0000313" key="6">
    <source>
        <dbReference type="Proteomes" id="UP000014155"/>
    </source>
</evidence>
<dbReference type="AlphaFoldDB" id="S0FR54"/>
<evidence type="ECO:0000256" key="3">
    <source>
        <dbReference type="ARBA" id="ARBA00023163"/>
    </source>
</evidence>
<dbReference type="SUPFAM" id="SSF46689">
    <property type="entry name" value="Homeodomain-like"/>
    <property type="match status" value="1"/>
</dbReference>
<dbReference type="STRING" id="1195236.CTER_2500"/>
<dbReference type="RefSeq" id="WP_004626041.1">
    <property type="nucleotide sequence ID" value="NZ_AORV01000035.1"/>
</dbReference>
<evidence type="ECO:0000259" key="4">
    <source>
        <dbReference type="PROSITE" id="PS01124"/>
    </source>
</evidence>
<reference evidence="5 6" key="1">
    <citation type="journal article" date="2013" name="Genome Announc.">
        <title>Draft Genome Sequence of the Cellulolytic, Mesophilic, Anaerobic Bacterium Clostridium termitidis Strain CT1112 (DSM 5398).</title>
        <authorList>
            <person name="Lal S."/>
            <person name="Ramachandran U."/>
            <person name="Zhang X."/>
            <person name="Munir R."/>
            <person name="Sparling R."/>
            <person name="Levin D.B."/>
        </authorList>
    </citation>
    <scope>NUCLEOTIDE SEQUENCE [LARGE SCALE GENOMIC DNA]</scope>
    <source>
        <strain evidence="5 6">CT1112</strain>
    </source>
</reference>
<dbReference type="PANTHER" id="PTHR43280">
    <property type="entry name" value="ARAC-FAMILY TRANSCRIPTIONAL REGULATOR"/>
    <property type="match status" value="1"/>
</dbReference>
<dbReference type="InterPro" id="IPR018062">
    <property type="entry name" value="HTH_AraC-typ_CS"/>
</dbReference>
<dbReference type="InterPro" id="IPR013096">
    <property type="entry name" value="Cupin_2"/>
</dbReference>
<dbReference type="PRINTS" id="PR00032">
    <property type="entry name" value="HTHARAC"/>
</dbReference>
<dbReference type="PROSITE" id="PS01124">
    <property type="entry name" value="HTH_ARAC_FAMILY_2"/>
    <property type="match status" value="1"/>
</dbReference>
<keyword evidence="2" id="KW-0238">DNA-binding</keyword>
<evidence type="ECO:0000313" key="5">
    <source>
        <dbReference type="EMBL" id="EMS71669.1"/>
    </source>
</evidence>
<dbReference type="SUPFAM" id="SSF51215">
    <property type="entry name" value="Regulatory protein AraC"/>
    <property type="match status" value="1"/>
</dbReference>
<dbReference type="InterPro" id="IPR020449">
    <property type="entry name" value="Tscrpt_reg_AraC-type_HTH"/>
</dbReference>
<evidence type="ECO:0000256" key="2">
    <source>
        <dbReference type="ARBA" id="ARBA00023125"/>
    </source>
</evidence>
<dbReference type="InterPro" id="IPR009057">
    <property type="entry name" value="Homeodomain-like_sf"/>
</dbReference>
<gene>
    <name evidence="5" type="ORF">CTER_2500</name>
</gene>
<dbReference type="Gene3D" id="1.10.10.60">
    <property type="entry name" value="Homeodomain-like"/>
    <property type="match status" value="1"/>
</dbReference>
<dbReference type="GO" id="GO:0043565">
    <property type="term" value="F:sequence-specific DNA binding"/>
    <property type="evidence" value="ECO:0007669"/>
    <property type="project" value="InterPro"/>
</dbReference>
<dbReference type="Pfam" id="PF07883">
    <property type="entry name" value="Cupin_2"/>
    <property type="match status" value="1"/>
</dbReference>
<keyword evidence="1" id="KW-0805">Transcription regulation</keyword>
<keyword evidence="6" id="KW-1185">Reference proteome</keyword>
<dbReference type="PROSITE" id="PS00041">
    <property type="entry name" value="HTH_ARAC_FAMILY_1"/>
    <property type="match status" value="1"/>
</dbReference>
<dbReference type="PATRIC" id="fig|1195236.3.peg.2815"/>
<dbReference type="PANTHER" id="PTHR43280:SF2">
    <property type="entry name" value="HTH-TYPE TRANSCRIPTIONAL REGULATOR EXSA"/>
    <property type="match status" value="1"/>
</dbReference>
<protein>
    <submittedName>
        <fullName evidence="5">AraC family transcriptional regulator</fullName>
    </submittedName>
</protein>
<accession>S0FR54</accession>
<organism evidence="5 6">
    <name type="scientific">Ruminiclostridium cellobioparum subsp. termitidis CT1112</name>
    <dbReference type="NCBI Taxonomy" id="1195236"/>
    <lineage>
        <taxon>Bacteria</taxon>
        <taxon>Bacillati</taxon>
        <taxon>Bacillota</taxon>
        <taxon>Clostridia</taxon>
        <taxon>Eubacteriales</taxon>
        <taxon>Oscillospiraceae</taxon>
        <taxon>Ruminiclostridium</taxon>
    </lineage>
</organism>
<dbReference type="eggNOG" id="COG2207">
    <property type="taxonomic scope" value="Bacteria"/>
</dbReference>
<dbReference type="InterPro" id="IPR014710">
    <property type="entry name" value="RmlC-like_jellyroll"/>
</dbReference>
<comment type="caution">
    <text evidence="5">The sequence shown here is derived from an EMBL/GenBank/DDBJ whole genome shotgun (WGS) entry which is preliminary data.</text>
</comment>
<sequence length="300" mass="34507">MTLDELKKEASNLQGKLCHTIAVDDAIVEIIEIGFEDTGSRVFCPAHSHTWFELNYVISGELITYFGEKKTTFGSETYLLVPPGVEHSHRYNNRMPHEGIFIRWQVKKSDCSLQASPESMYKSLYALRALEPECHRDDSRLFELLIQVFEESIRTNNNINLRLLFLRFLCSLSEIHNPVELANSHQDQSGYNALIKKINLMFNDVNPENMTAKSIAAQLHISYGHLARTYKKLTGDTLIKKLNSVKLEKALELLKNFNISINEISEISGFSSQYYFSRLFKEKYGVSPGIYRKMILKQPE</sequence>